<feature type="domain" description="Glycosyltransferase subfamily 4-like N-terminal" evidence="2">
    <location>
        <begin position="24"/>
        <end position="189"/>
    </location>
</feature>
<organism evidence="3 4">
    <name type="scientific">Microvenator marinus</name>
    <dbReference type="NCBI Taxonomy" id="2600177"/>
    <lineage>
        <taxon>Bacteria</taxon>
        <taxon>Deltaproteobacteria</taxon>
        <taxon>Bradymonadales</taxon>
        <taxon>Microvenatoraceae</taxon>
        <taxon>Microvenator</taxon>
    </lineage>
</organism>
<dbReference type="CDD" id="cd03801">
    <property type="entry name" value="GT4_PimA-like"/>
    <property type="match status" value="1"/>
</dbReference>
<dbReference type="Gene3D" id="3.40.50.2000">
    <property type="entry name" value="Glycogen Phosphorylase B"/>
    <property type="match status" value="2"/>
</dbReference>
<dbReference type="OrthoDB" id="5490278at2"/>
<dbReference type="Proteomes" id="UP000321595">
    <property type="component" value="Chromosome"/>
</dbReference>
<evidence type="ECO:0000313" key="4">
    <source>
        <dbReference type="Proteomes" id="UP000321595"/>
    </source>
</evidence>
<evidence type="ECO:0000259" key="1">
    <source>
        <dbReference type="Pfam" id="PF00534"/>
    </source>
</evidence>
<evidence type="ECO:0000259" key="2">
    <source>
        <dbReference type="Pfam" id="PF13439"/>
    </source>
</evidence>
<dbReference type="Pfam" id="PF13439">
    <property type="entry name" value="Glyco_transf_4"/>
    <property type="match status" value="1"/>
</dbReference>
<dbReference type="KEGG" id="bbae:FRD01_16010"/>
<dbReference type="AlphaFoldDB" id="A0A5B8XRY1"/>
<dbReference type="EMBL" id="CP042467">
    <property type="protein sequence ID" value="QED28712.1"/>
    <property type="molecule type" value="Genomic_DNA"/>
</dbReference>
<sequence>MNNIGMRTSPAVCLVIPTIPPEFSGGGILAYNLASYFAGNHSGVVLIVTQTAPPKLLDGAEIISYPDPPLPISRKGRKLLGLAKALPSAIKVLSQKRPHIVHVMGASSWVLSYVLAARVLGIPVVLETSTTGGDDPNTVKHSRFGTVKFAVIQEVSYLVNVSPILDSLARRAGISSEKRIIIPNQVDIDLFRPDPCPERLRLSLGLQRFETILLNVAIIRPNKGIQFLIEEFATFSRDDQSLGLVLVGPTTKDPENTKYTERMKTLARDLGVADRVIFTGHIENVHEYMGAADIFVFASEMEGFGTVVVEAMASELPVLTKRINGVSDFIIEDGVDGLVADSSNDYRSKLAQLLESPKLRKRLGKAARRTVELRFSTKVIARQYVEVYSKLVPEQSTAFRALLSD</sequence>
<keyword evidence="4" id="KW-1185">Reference proteome</keyword>
<dbReference type="PANTHER" id="PTHR45947:SF3">
    <property type="entry name" value="SULFOQUINOVOSYL TRANSFERASE SQD2"/>
    <property type="match status" value="1"/>
</dbReference>
<proteinExistence type="predicted"/>
<reference evidence="3 4" key="1">
    <citation type="submission" date="2019-08" db="EMBL/GenBank/DDBJ databases">
        <authorList>
            <person name="Liang Q."/>
        </authorList>
    </citation>
    <scope>NUCLEOTIDE SEQUENCE [LARGE SCALE GENOMIC DNA]</scope>
    <source>
        <strain evidence="3 4">V1718</strain>
    </source>
</reference>
<dbReference type="InterPro" id="IPR028098">
    <property type="entry name" value="Glyco_trans_4-like_N"/>
</dbReference>
<dbReference type="InterPro" id="IPR001296">
    <property type="entry name" value="Glyco_trans_1"/>
</dbReference>
<dbReference type="Pfam" id="PF00534">
    <property type="entry name" value="Glycos_transf_1"/>
    <property type="match status" value="1"/>
</dbReference>
<dbReference type="GO" id="GO:0016757">
    <property type="term" value="F:glycosyltransferase activity"/>
    <property type="evidence" value="ECO:0007669"/>
    <property type="project" value="InterPro"/>
</dbReference>
<dbReference type="SUPFAM" id="SSF53756">
    <property type="entry name" value="UDP-Glycosyltransferase/glycogen phosphorylase"/>
    <property type="match status" value="1"/>
</dbReference>
<keyword evidence="3" id="KW-0808">Transferase</keyword>
<accession>A0A5B8XRY1</accession>
<dbReference type="RefSeq" id="WP_146961382.1">
    <property type="nucleotide sequence ID" value="NZ_CP042467.1"/>
</dbReference>
<name>A0A5B8XRY1_9DELT</name>
<dbReference type="InterPro" id="IPR050194">
    <property type="entry name" value="Glycosyltransferase_grp1"/>
</dbReference>
<evidence type="ECO:0000313" key="3">
    <source>
        <dbReference type="EMBL" id="QED28712.1"/>
    </source>
</evidence>
<feature type="domain" description="Glycosyl transferase family 1" evidence="1">
    <location>
        <begin position="210"/>
        <end position="369"/>
    </location>
</feature>
<protein>
    <submittedName>
        <fullName evidence="3">Glycosyltransferase family 4 protein</fullName>
    </submittedName>
</protein>
<gene>
    <name evidence="3" type="ORF">FRD01_16010</name>
</gene>
<dbReference type="PANTHER" id="PTHR45947">
    <property type="entry name" value="SULFOQUINOVOSYL TRANSFERASE SQD2"/>
    <property type="match status" value="1"/>
</dbReference>